<protein>
    <submittedName>
        <fullName evidence="10">KLLA0F07315p</fullName>
    </submittedName>
</protein>
<organism evidence="10 11">
    <name type="scientific">Kluyveromyces lactis (strain ATCC 8585 / CBS 2359 / DSM 70799 / NBRC 1267 / NRRL Y-1140 / WM37)</name>
    <name type="common">Yeast</name>
    <name type="synonym">Candida sphaerica</name>
    <dbReference type="NCBI Taxonomy" id="284590"/>
    <lineage>
        <taxon>Eukaryota</taxon>
        <taxon>Fungi</taxon>
        <taxon>Dikarya</taxon>
        <taxon>Ascomycota</taxon>
        <taxon>Saccharomycotina</taxon>
        <taxon>Saccharomycetes</taxon>
        <taxon>Saccharomycetales</taxon>
        <taxon>Saccharomycetaceae</taxon>
        <taxon>Kluyveromyces</taxon>
    </lineage>
</organism>
<evidence type="ECO:0000256" key="4">
    <source>
        <dbReference type="ARBA" id="ARBA00022824"/>
    </source>
</evidence>
<dbReference type="PANTHER" id="PTHR12640:SF0">
    <property type="entry name" value="DOLICHYL-DIPHOSPHOOLIGOSACCHARIDE--PROTEIN GLYCOSYLTRANSFERASE SUBUNIT 2"/>
    <property type="match status" value="1"/>
</dbReference>
<dbReference type="HOGENOM" id="CLU_079423_0_0_1"/>
<evidence type="ECO:0000256" key="3">
    <source>
        <dbReference type="ARBA" id="ARBA00022729"/>
    </source>
</evidence>
<keyword evidence="6 7" id="KW-0472">Membrane</keyword>
<feature type="domain" description="Ribophorin II C-terminal" evidence="9">
    <location>
        <begin position="170"/>
        <end position="264"/>
    </location>
</feature>
<dbReference type="KEGG" id="kla:KLLA0_F07315g"/>
<dbReference type="STRING" id="284590.Q6CKX7"/>
<dbReference type="PaxDb" id="284590-Q6CKX7"/>
<evidence type="ECO:0000256" key="1">
    <source>
        <dbReference type="ARBA" id="ARBA00004477"/>
    </source>
</evidence>
<dbReference type="Pfam" id="PF25147">
    <property type="entry name" value="Ribophorin_II_C"/>
    <property type="match status" value="1"/>
</dbReference>
<evidence type="ECO:0000259" key="9">
    <source>
        <dbReference type="Pfam" id="PF25147"/>
    </source>
</evidence>
<evidence type="ECO:0000256" key="7">
    <source>
        <dbReference type="SAM" id="Phobius"/>
    </source>
</evidence>
<name>Q6CKX7_KLULA</name>
<accession>Q6CKX7</accession>
<gene>
    <name evidence="10" type="ORF">KLLA0_F07315g</name>
</gene>
<dbReference type="GO" id="GO:0008250">
    <property type="term" value="C:oligosaccharyltransferase complex"/>
    <property type="evidence" value="ECO:0007669"/>
    <property type="project" value="InterPro"/>
</dbReference>
<evidence type="ECO:0000256" key="6">
    <source>
        <dbReference type="ARBA" id="ARBA00023136"/>
    </source>
</evidence>
<keyword evidence="11" id="KW-1185">Reference proteome</keyword>
<dbReference type="InterPro" id="IPR008814">
    <property type="entry name" value="Swp1"/>
</dbReference>
<dbReference type="EMBL" id="CR382126">
    <property type="protein sequence ID" value="CAG98120.1"/>
    <property type="molecule type" value="Genomic_DNA"/>
</dbReference>
<keyword evidence="4" id="KW-0256">Endoplasmic reticulum</keyword>
<dbReference type="PANTHER" id="PTHR12640">
    <property type="entry name" value="RIBOPHORIN II"/>
    <property type="match status" value="1"/>
</dbReference>
<reference evidence="10 11" key="1">
    <citation type="journal article" date="2004" name="Nature">
        <title>Genome evolution in yeasts.</title>
        <authorList>
            <consortium name="Genolevures"/>
            <person name="Dujon B."/>
            <person name="Sherman D."/>
            <person name="Fischer G."/>
            <person name="Durrens P."/>
            <person name="Casaregola S."/>
            <person name="Lafontaine I."/>
            <person name="de Montigny J."/>
            <person name="Marck C."/>
            <person name="Neuveglise C."/>
            <person name="Talla E."/>
            <person name="Goffard N."/>
            <person name="Frangeul L."/>
            <person name="Aigle M."/>
            <person name="Anthouard V."/>
            <person name="Babour A."/>
            <person name="Barbe V."/>
            <person name="Barnay S."/>
            <person name="Blanchin S."/>
            <person name="Beckerich J.M."/>
            <person name="Beyne E."/>
            <person name="Bleykasten C."/>
            <person name="Boisrame A."/>
            <person name="Boyer J."/>
            <person name="Cattolico L."/>
            <person name="Confanioleri F."/>
            <person name="de Daruvar A."/>
            <person name="Despons L."/>
            <person name="Fabre E."/>
            <person name="Fairhead C."/>
            <person name="Ferry-Dumazet H."/>
            <person name="Groppi A."/>
            <person name="Hantraye F."/>
            <person name="Hennequin C."/>
            <person name="Jauniaux N."/>
            <person name="Joyet P."/>
            <person name="Kachouri R."/>
            <person name="Kerrest A."/>
            <person name="Koszul R."/>
            <person name="Lemaire M."/>
            <person name="Lesur I."/>
            <person name="Ma L."/>
            <person name="Muller H."/>
            <person name="Nicaud J.M."/>
            <person name="Nikolski M."/>
            <person name="Oztas S."/>
            <person name="Ozier-Kalogeropoulos O."/>
            <person name="Pellenz S."/>
            <person name="Potier S."/>
            <person name="Richard G.F."/>
            <person name="Straub M.L."/>
            <person name="Suleau A."/>
            <person name="Swennene D."/>
            <person name="Tekaia F."/>
            <person name="Wesolowski-Louvel M."/>
            <person name="Westhof E."/>
            <person name="Wirth B."/>
            <person name="Zeniou-Meyer M."/>
            <person name="Zivanovic I."/>
            <person name="Bolotin-Fukuhara M."/>
            <person name="Thierry A."/>
            <person name="Bouchier C."/>
            <person name="Caudron B."/>
            <person name="Scarpelli C."/>
            <person name="Gaillardin C."/>
            <person name="Weissenbach J."/>
            <person name="Wincker P."/>
            <person name="Souciet J.L."/>
        </authorList>
    </citation>
    <scope>NUCLEOTIDE SEQUENCE [LARGE SCALE GENOMIC DNA]</scope>
    <source>
        <strain evidence="11">ATCC 8585 / CBS 2359 / DSM 70799 / NBRC 1267 / NRRL Y-1140 / WM37</strain>
    </source>
</reference>
<keyword evidence="3 8" id="KW-0732">Signal</keyword>
<dbReference type="UniPathway" id="UPA00378"/>
<dbReference type="Proteomes" id="UP000000598">
    <property type="component" value="Chromosome F"/>
</dbReference>
<feature type="transmembrane region" description="Helical" evidence="7">
    <location>
        <begin position="180"/>
        <end position="201"/>
    </location>
</feature>
<feature type="signal peptide" evidence="8">
    <location>
        <begin position="1"/>
        <end position="19"/>
    </location>
</feature>
<dbReference type="AlphaFoldDB" id="Q6CKX7"/>
<feature type="transmembrane region" description="Helical" evidence="7">
    <location>
        <begin position="238"/>
        <end position="260"/>
    </location>
</feature>
<proteinExistence type="predicted"/>
<evidence type="ECO:0000313" key="11">
    <source>
        <dbReference type="Proteomes" id="UP000000598"/>
    </source>
</evidence>
<keyword evidence="5 7" id="KW-1133">Transmembrane helix</keyword>
<dbReference type="InParanoid" id="Q6CKX7"/>
<feature type="transmembrane region" description="Helical" evidence="7">
    <location>
        <begin position="213"/>
        <end position="232"/>
    </location>
</feature>
<dbReference type="GO" id="GO:0006487">
    <property type="term" value="P:protein N-linked glycosylation"/>
    <property type="evidence" value="ECO:0007669"/>
    <property type="project" value="TreeGrafter"/>
</dbReference>
<evidence type="ECO:0000256" key="8">
    <source>
        <dbReference type="SAM" id="SignalP"/>
    </source>
</evidence>
<dbReference type="InterPro" id="IPR056790">
    <property type="entry name" value="Ribophorin_II_C"/>
</dbReference>
<dbReference type="eggNOG" id="KOG2447">
    <property type="taxonomic scope" value="Eukaryota"/>
</dbReference>
<comment type="subcellular location">
    <subcellularLocation>
        <location evidence="1">Endoplasmic reticulum membrane</location>
        <topology evidence="1">Multi-pass membrane protein</topology>
    </subcellularLocation>
</comment>
<sequence>MRVQSLILSALTFVQYCIATEIVLKDAVVAFDSERPVVQLNNIDSKYDSKGVNVPVSLSETLKLSFVVDQELEQANVLVGLPSENLEAGYTLKKQSGSSDKFSLAIPLPKLAHAFNDRAELQVNLLVSTEENSLVKELFILSIVDPVTNTRDTARNFVRLNPKEEIHHIFQSSPKTVNAFIAQLFALVITTTLFVLFVSWVSFGAVNFNLKNVSSYLFVALVSGFEFIFYKYYSGTSIFDTVFSTGLLFLPALLLGSATLKSLKQ</sequence>
<keyword evidence="2 7" id="KW-0812">Transmembrane</keyword>
<feature type="chain" id="PRO_5044264954" evidence="8">
    <location>
        <begin position="20"/>
        <end position="265"/>
    </location>
</feature>
<evidence type="ECO:0000256" key="5">
    <source>
        <dbReference type="ARBA" id="ARBA00022989"/>
    </source>
</evidence>
<dbReference type="FunCoup" id="Q6CKX7">
    <property type="interactions" value="175"/>
</dbReference>
<evidence type="ECO:0000256" key="2">
    <source>
        <dbReference type="ARBA" id="ARBA00022692"/>
    </source>
</evidence>
<evidence type="ECO:0000313" key="10">
    <source>
        <dbReference type="EMBL" id="CAG98120.1"/>
    </source>
</evidence>